<reference evidence="4 5" key="1">
    <citation type="submission" date="2022-12" db="EMBL/GenBank/DDBJ databases">
        <title>Chromosome-level genome assembly of true bugs.</title>
        <authorList>
            <person name="Ma L."/>
            <person name="Li H."/>
        </authorList>
    </citation>
    <scope>NUCLEOTIDE SEQUENCE [LARGE SCALE GENOMIC DNA]</scope>
    <source>
        <strain evidence="4">Lab_2022b</strain>
    </source>
</reference>
<protein>
    <recommendedName>
        <fullName evidence="3">Ig-like domain-containing protein</fullName>
    </recommendedName>
</protein>
<dbReference type="SUPFAM" id="SSF48726">
    <property type="entry name" value="Immunoglobulin"/>
    <property type="match status" value="1"/>
</dbReference>
<feature type="chain" id="PRO_5043340241" description="Ig-like domain-containing protein" evidence="2">
    <location>
        <begin position="23"/>
        <end position="66"/>
    </location>
</feature>
<evidence type="ECO:0000256" key="2">
    <source>
        <dbReference type="SAM" id="SignalP"/>
    </source>
</evidence>
<dbReference type="Gene3D" id="2.60.40.10">
    <property type="entry name" value="Immunoglobulins"/>
    <property type="match status" value="1"/>
</dbReference>
<dbReference type="EMBL" id="JAPXFL010000003">
    <property type="protein sequence ID" value="KAK9509627.1"/>
    <property type="molecule type" value="Genomic_DNA"/>
</dbReference>
<dbReference type="PANTHER" id="PTHR23278">
    <property type="entry name" value="SIDESTEP PROTEIN"/>
    <property type="match status" value="1"/>
</dbReference>
<keyword evidence="1" id="KW-1015">Disulfide bond</keyword>
<evidence type="ECO:0000313" key="4">
    <source>
        <dbReference type="EMBL" id="KAK9509627.1"/>
    </source>
</evidence>
<evidence type="ECO:0000256" key="1">
    <source>
        <dbReference type="ARBA" id="ARBA00023157"/>
    </source>
</evidence>
<organism evidence="4 5">
    <name type="scientific">Rhynocoris fuscipes</name>
    <dbReference type="NCBI Taxonomy" id="488301"/>
    <lineage>
        <taxon>Eukaryota</taxon>
        <taxon>Metazoa</taxon>
        <taxon>Ecdysozoa</taxon>
        <taxon>Arthropoda</taxon>
        <taxon>Hexapoda</taxon>
        <taxon>Insecta</taxon>
        <taxon>Pterygota</taxon>
        <taxon>Neoptera</taxon>
        <taxon>Paraneoptera</taxon>
        <taxon>Hemiptera</taxon>
        <taxon>Heteroptera</taxon>
        <taxon>Panheteroptera</taxon>
        <taxon>Cimicomorpha</taxon>
        <taxon>Reduviidae</taxon>
        <taxon>Harpactorinae</taxon>
        <taxon>Harpactorini</taxon>
        <taxon>Rhynocoris</taxon>
    </lineage>
</organism>
<dbReference type="InterPro" id="IPR007110">
    <property type="entry name" value="Ig-like_dom"/>
</dbReference>
<proteinExistence type="predicted"/>
<dbReference type="Pfam" id="PF08205">
    <property type="entry name" value="C2-set_2"/>
    <property type="match status" value="1"/>
</dbReference>
<feature type="signal peptide" evidence="2">
    <location>
        <begin position="1"/>
        <end position="22"/>
    </location>
</feature>
<dbReference type="InterPro" id="IPR013162">
    <property type="entry name" value="CD80_C2-set"/>
</dbReference>
<feature type="domain" description="Ig-like" evidence="3">
    <location>
        <begin position="14"/>
        <end position="66"/>
    </location>
</feature>
<name>A0AAW1DGT5_9HEMI</name>
<comment type="caution">
    <text evidence="4">The sequence shown here is derived from an EMBL/GenBank/DDBJ whole genome shotgun (WGS) entry which is preliminary data.</text>
</comment>
<keyword evidence="2" id="KW-0732">Signal</keyword>
<dbReference type="InterPro" id="IPR036179">
    <property type="entry name" value="Ig-like_dom_sf"/>
</dbReference>
<keyword evidence="5" id="KW-1185">Reference proteome</keyword>
<sequence length="66" mass="7598">MYIIVFCLFVAVKPLDVRILAANQPLSVGRRYDLRCQSTGSRPPAKLTWWKNGLRLDRTKETVSFT</sequence>
<dbReference type="PANTHER" id="PTHR23278:SF19">
    <property type="entry name" value="OBSCURIN"/>
    <property type="match status" value="1"/>
</dbReference>
<dbReference type="Proteomes" id="UP001461498">
    <property type="component" value="Unassembled WGS sequence"/>
</dbReference>
<accession>A0AAW1DGT5</accession>
<evidence type="ECO:0000259" key="3">
    <source>
        <dbReference type="PROSITE" id="PS50835"/>
    </source>
</evidence>
<dbReference type="PROSITE" id="PS50835">
    <property type="entry name" value="IG_LIKE"/>
    <property type="match status" value="1"/>
</dbReference>
<dbReference type="AlphaFoldDB" id="A0AAW1DGT5"/>
<dbReference type="InterPro" id="IPR013783">
    <property type="entry name" value="Ig-like_fold"/>
</dbReference>
<evidence type="ECO:0000313" key="5">
    <source>
        <dbReference type="Proteomes" id="UP001461498"/>
    </source>
</evidence>
<gene>
    <name evidence="4" type="ORF">O3M35_006895</name>
</gene>